<evidence type="ECO:0000256" key="5">
    <source>
        <dbReference type="ARBA" id="ARBA00067668"/>
    </source>
</evidence>
<proteinExistence type="inferred from homology"/>
<dbReference type="PROSITE" id="PS00455">
    <property type="entry name" value="AMP_BINDING"/>
    <property type="match status" value="1"/>
</dbReference>
<dbReference type="Pfam" id="PF00501">
    <property type="entry name" value="AMP-binding"/>
    <property type="match status" value="1"/>
</dbReference>
<evidence type="ECO:0000259" key="7">
    <source>
        <dbReference type="Pfam" id="PF13193"/>
    </source>
</evidence>
<dbReference type="EC" id="6.2.1.44" evidence="4"/>
<evidence type="ECO:0000256" key="4">
    <source>
        <dbReference type="ARBA" id="ARBA00066616"/>
    </source>
</evidence>
<comment type="similarity">
    <text evidence="1">Belongs to the ATP-dependent AMP-binding enzyme family.</text>
</comment>
<dbReference type="Gene3D" id="3.30.300.30">
    <property type="match status" value="1"/>
</dbReference>
<feature type="domain" description="AMP-dependent synthetase/ligase" evidence="6">
    <location>
        <begin position="10"/>
        <end position="371"/>
    </location>
</feature>
<gene>
    <name evidence="8" type="ORF">GQF03_13270</name>
</gene>
<sequence>MSVTHYDWLAHHAERIPDKDVWVDLHSNRHFTYREANDRALRLAVHFQRNCGVEKGDRIGVLAMNSTDMLEIQAACAKIGAIFLPLNWRLTVSELDFIIRDAAPDVLIHDRQFATEIKELKEKTGVPYTLETTGGGGNTPYEAAIAAASPSPVLATVTHDDVWTIMYTSGTTGLPKGAMNTYGMAFYNAVNLGVPTYFTPNAKTLTILPLFHTGGLNCYSSVALYFGGTTLVMRAFDPGECLRLINDPEVGLTHFFGVPANYLFMSQHPDFKTTELSRLVCAGVGGAPTPVPLLEIYKSRGLALQQGYGMTETSPTVTVQDAAMAFGKPGSAGKLAMNAEARIVDENGNDVPQGKTGELWVKGPNITPGYWNRPDANATTITDGWLHTGDACRVDEEGNYYVVDRWKDMYISGGENVYPAEIESVLFKMPEIADVAIIGVPDDRWDEVGCAVVVVAPDQTLAADDVILFCQDKLARYKIPKHVVFKTELPRNATGKVLKRVLKEEIGDLRKSA</sequence>
<dbReference type="PANTHER" id="PTHR24096">
    <property type="entry name" value="LONG-CHAIN-FATTY-ACID--COA LIGASE"/>
    <property type="match status" value="1"/>
</dbReference>
<dbReference type="CDD" id="cd17631">
    <property type="entry name" value="FACL_FadD13-like"/>
    <property type="match status" value="1"/>
</dbReference>
<dbReference type="FunFam" id="3.30.300.30:FF:000008">
    <property type="entry name" value="2,3-dihydroxybenzoate-AMP ligase"/>
    <property type="match status" value="1"/>
</dbReference>
<dbReference type="InterPro" id="IPR045851">
    <property type="entry name" value="AMP-bd_C_sf"/>
</dbReference>
<dbReference type="GO" id="GO:0016405">
    <property type="term" value="F:CoA-ligase activity"/>
    <property type="evidence" value="ECO:0007669"/>
    <property type="project" value="TreeGrafter"/>
</dbReference>
<evidence type="ECO:0000313" key="9">
    <source>
        <dbReference type="Proteomes" id="UP000445696"/>
    </source>
</evidence>
<protein>
    <recommendedName>
        <fullName evidence="5">3-methylmercaptopropionyl-CoA ligase</fullName>
        <ecNumber evidence="4">6.2.1.44</ecNumber>
    </recommendedName>
</protein>
<dbReference type="InterPro" id="IPR000873">
    <property type="entry name" value="AMP-dep_synth/lig_dom"/>
</dbReference>
<evidence type="ECO:0000256" key="1">
    <source>
        <dbReference type="ARBA" id="ARBA00006432"/>
    </source>
</evidence>
<reference evidence="8 9" key="1">
    <citation type="journal article" date="2014" name="Int. J. Syst. Evol. Microbiol.">
        <title>Sneathiella chungangensis sp. nov., isolated from a marine sand, and emended description of the genus Sneathiella.</title>
        <authorList>
            <person name="Siamphan C."/>
            <person name="Kim H."/>
            <person name="Lee J.S."/>
            <person name="Kim W."/>
        </authorList>
    </citation>
    <scope>NUCLEOTIDE SEQUENCE [LARGE SCALE GENOMIC DNA]</scope>
    <source>
        <strain evidence="8 9">KCTC 32476</strain>
    </source>
</reference>
<feature type="domain" description="AMP-binding enzyme C-terminal" evidence="7">
    <location>
        <begin position="421"/>
        <end position="496"/>
    </location>
</feature>
<dbReference type="InterPro" id="IPR025110">
    <property type="entry name" value="AMP-bd_C"/>
</dbReference>
<evidence type="ECO:0000313" key="8">
    <source>
        <dbReference type="EMBL" id="MZR23302.1"/>
    </source>
</evidence>
<dbReference type="Proteomes" id="UP000445696">
    <property type="component" value="Unassembled WGS sequence"/>
</dbReference>
<dbReference type="AlphaFoldDB" id="A0A845MI67"/>
<evidence type="ECO:0000256" key="2">
    <source>
        <dbReference type="ARBA" id="ARBA00022598"/>
    </source>
</evidence>
<dbReference type="Pfam" id="PF13193">
    <property type="entry name" value="AMP-binding_C"/>
    <property type="match status" value="1"/>
</dbReference>
<organism evidence="8 9">
    <name type="scientific">Sneathiella chungangensis</name>
    <dbReference type="NCBI Taxonomy" id="1418234"/>
    <lineage>
        <taxon>Bacteria</taxon>
        <taxon>Pseudomonadati</taxon>
        <taxon>Pseudomonadota</taxon>
        <taxon>Alphaproteobacteria</taxon>
        <taxon>Sneathiellales</taxon>
        <taxon>Sneathiellaceae</taxon>
        <taxon>Sneathiella</taxon>
    </lineage>
</organism>
<dbReference type="OrthoDB" id="9803968at2"/>
<comment type="catalytic activity">
    <reaction evidence="3">
        <text>3-(methylsulfanyl)propanoate + ATP + CoA = 3-(methylsulfanyl)propanoyl-CoA + AMP + diphosphate</text>
        <dbReference type="Rhea" id="RHEA:43052"/>
        <dbReference type="ChEBI" id="CHEBI:30616"/>
        <dbReference type="ChEBI" id="CHEBI:33019"/>
        <dbReference type="ChEBI" id="CHEBI:49016"/>
        <dbReference type="ChEBI" id="CHEBI:57287"/>
        <dbReference type="ChEBI" id="CHEBI:82815"/>
        <dbReference type="ChEBI" id="CHEBI:456215"/>
        <dbReference type="EC" id="6.2.1.44"/>
    </reaction>
    <physiologicalReaction direction="left-to-right" evidence="3">
        <dbReference type="Rhea" id="RHEA:43053"/>
    </physiologicalReaction>
</comment>
<keyword evidence="2" id="KW-0436">Ligase</keyword>
<evidence type="ECO:0000256" key="3">
    <source>
        <dbReference type="ARBA" id="ARBA00051915"/>
    </source>
</evidence>
<comment type="caution">
    <text evidence="8">The sequence shown here is derived from an EMBL/GenBank/DDBJ whole genome shotgun (WGS) entry which is preliminary data.</text>
</comment>
<dbReference type="SUPFAM" id="SSF56801">
    <property type="entry name" value="Acetyl-CoA synthetase-like"/>
    <property type="match status" value="1"/>
</dbReference>
<dbReference type="EMBL" id="WTVA01000015">
    <property type="protein sequence ID" value="MZR23302.1"/>
    <property type="molecule type" value="Genomic_DNA"/>
</dbReference>
<dbReference type="InterPro" id="IPR042099">
    <property type="entry name" value="ANL_N_sf"/>
</dbReference>
<dbReference type="PANTHER" id="PTHR24096:SF267">
    <property type="entry name" value="MALONATE--COA LIGASE ACSF3, MITOCHONDRIAL"/>
    <property type="match status" value="1"/>
</dbReference>
<dbReference type="InterPro" id="IPR020845">
    <property type="entry name" value="AMP-binding_CS"/>
</dbReference>
<keyword evidence="9" id="KW-1185">Reference proteome</keyword>
<name>A0A845MI67_9PROT</name>
<dbReference type="RefSeq" id="WP_161339782.1">
    <property type="nucleotide sequence ID" value="NZ_JBHSDG010000003.1"/>
</dbReference>
<evidence type="ECO:0000259" key="6">
    <source>
        <dbReference type="Pfam" id="PF00501"/>
    </source>
</evidence>
<dbReference type="Gene3D" id="3.40.50.12780">
    <property type="entry name" value="N-terminal domain of ligase-like"/>
    <property type="match status" value="1"/>
</dbReference>
<accession>A0A845MI67</accession>